<dbReference type="GO" id="GO:0004156">
    <property type="term" value="F:dihydropteroate synthase activity"/>
    <property type="evidence" value="ECO:0007669"/>
    <property type="project" value="UniProtKB-EC"/>
</dbReference>
<dbReference type="EC" id="2.5.1.15" evidence="4 9"/>
<dbReference type="EMBL" id="JAQQKV010000001">
    <property type="protein sequence ID" value="MDC7675832.1"/>
    <property type="molecule type" value="Genomic_DNA"/>
</dbReference>
<protein>
    <recommendedName>
        <fullName evidence="4 9">Dihydropteroate synthase</fullName>
        <shortName evidence="9">DHPS</shortName>
        <ecNumber evidence="4 9">2.5.1.15</ecNumber>
    </recommendedName>
    <alternativeName>
        <fullName evidence="9">Dihydropteroate pyrophosphorylase</fullName>
    </alternativeName>
</protein>
<comment type="catalytic activity">
    <reaction evidence="1">
        <text>(7,8-dihydropterin-6-yl)methyl diphosphate + 4-aminobenzoate = 7,8-dihydropteroate + diphosphate</text>
        <dbReference type="Rhea" id="RHEA:19949"/>
        <dbReference type="ChEBI" id="CHEBI:17836"/>
        <dbReference type="ChEBI" id="CHEBI:17839"/>
        <dbReference type="ChEBI" id="CHEBI:33019"/>
        <dbReference type="ChEBI" id="CHEBI:72950"/>
        <dbReference type="EC" id="2.5.1.15"/>
    </reaction>
</comment>
<dbReference type="CDD" id="cd00739">
    <property type="entry name" value="DHPS"/>
    <property type="match status" value="1"/>
</dbReference>
<dbReference type="PROSITE" id="PS00793">
    <property type="entry name" value="DHPS_2"/>
    <property type="match status" value="1"/>
</dbReference>
<evidence type="ECO:0000256" key="4">
    <source>
        <dbReference type="ARBA" id="ARBA00012458"/>
    </source>
</evidence>
<dbReference type="Pfam" id="PF00809">
    <property type="entry name" value="Pterin_bind"/>
    <property type="match status" value="1"/>
</dbReference>
<comment type="caution">
    <text evidence="11">The sequence shown here is derived from an EMBL/GenBank/DDBJ whole genome shotgun (WGS) entry which is preliminary data.</text>
</comment>
<dbReference type="PROSITE" id="PS00792">
    <property type="entry name" value="DHPS_1"/>
    <property type="match status" value="1"/>
</dbReference>
<gene>
    <name evidence="11" type="primary">folP</name>
    <name evidence="11" type="ORF">PQU98_06810</name>
</gene>
<keyword evidence="12" id="KW-1185">Reference proteome</keyword>
<evidence type="ECO:0000256" key="1">
    <source>
        <dbReference type="ARBA" id="ARBA00000012"/>
    </source>
</evidence>
<dbReference type="Gene3D" id="3.20.20.20">
    <property type="entry name" value="Dihydropteroate synthase-like"/>
    <property type="match status" value="1"/>
</dbReference>
<evidence type="ECO:0000256" key="8">
    <source>
        <dbReference type="ARBA" id="ARBA00022909"/>
    </source>
</evidence>
<organism evidence="11 12">
    <name type="scientific">Asticcacaulis machinosus</name>
    <dbReference type="NCBI Taxonomy" id="2984211"/>
    <lineage>
        <taxon>Bacteria</taxon>
        <taxon>Pseudomonadati</taxon>
        <taxon>Pseudomonadota</taxon>
        <taxon>Alphaproteobacteria</taxon>
        <taxon>Caulobacterales</taxon>
        <taxon>Caulobacteraceae</taxon>
        <taxon>Asticcacaulis</taxon>
    </lineage>
</organism>
<dbReference type="PANTHER" id="PTHR20941:SF1">
    <property type="entry name" value="FOLIC ACID SYNTHESIS PROTEIN FOL1"/>
    <property type="match status" value="1"/>
</dbReference>
<sequence length="276" mass="29490">MTLSELSNQSGPLIMGVVNVTPDSFSDGGRFFLHASAIEQAKELIEAGADVLDIGGESTRPGAVPVSAADEIARVVPVIEGLRKDYDVPISIDTFKPEVARAAVSAGATIWNDIRALEGEGSLEAAAELNCDIILMHMKGDPQTMQSEPRYDDVVAEVEAYLLARAEAAMAAGVGRERIWLDPGIGFGKTLDHNLSLIRATGRLAAHGFPLLMAASRKRFIAALEEREGADPSKANERIGGTIAVHLKALELGAKMVRVHDVQAMKQAIRVWKACV</sequence>
<evidence type="ECO:0000256" key="5">
    <source>
        <dbReference type="ARBA" id="ARBA00022679"/>
    </source>
</evidence>
<name>A0ABT5HHV7_9CAUL</name>
<comment type="pathway">
    <text evidence="3 9">Cofactor biosynthesis; tetrahydrofolate biosynthesis; 7,8-dihydrofolate from 2-amino-4-hydroxy-6-hydroxymethyl-7,8-dihydropteridine diphosphate and 4-aminobenzoate: step 1/2.</text>
</comment>
<feature type="domain" description="Pterin-binding" evidence="10">
    <location>
        <begin position="12"/>
        <end position="270"/>
    </location>
</feature>
<dbReference type="InterPro" id="IPR011005">
    <property type="entry name" value="Dihydropteroate_synth-like_sf"/>
</dbReference>
<dbReference type="NCBIfam" id="TIGR01496">
    <property type="entry name" value="DHPS"/>
    <property type="match status" value="1"/>
</dbReference>
<evidence type="ECO:0000256" key="6">
    <source>
        <dbReference type="ARBA" id="ARBA00022723"/>
    </source>
</evidence>
<evidence type="ECO:0000256" key="7">
    <source>
        <dbReference type="ARBA" id="ARBA00022842"/>
    </source>
</evidence>
<accession>A0ABT5HHV7</accession>
<keyword evidence="5 9" id="KW-0808">Transferase</keyword>
<evidence type="ECO:0000256" key="3">
    <source>
        <dbReference type="ARBA" id="ARBA00004763"/>
    </source>
</evidence>
<evidence type="ECO:0000313" key="12">
    <source>
        <dbReference type="Proteomes" id="UP001218579"/>
    </source>
</evidence>
<dbReference type="Proteomes" id="UP001218579">
    <property type="component" value="Unassembled WGS sequence"/>
</dbReference>
<dbReference type="PANTHER" id="PTHR20941">
    <property type="entry name" value="FOLATE SYNTHESIS PROTEINS"/>
    <property type="match status" value="1"/>
</dbReference>
<dbReference type="SUPFAM" id="SSF51717">
    <property type="entry name" value="Dihydropteroate synthetase-like"/>
    <property type="match status" value="1"/>
</dbReference>
<comment type="function">
    <text evidence="9">Catalyzes the condensation of para-aminobenzoate (pABA) with 6-hydroxymethyl-7,8-dihydropterin diphosphate (DHPt-PP) to form 7,8-dihydropteroate (H2Pte), the immediate precursor of folate derivatives.</text>
</comment>
<comment type="cofactor">
    <cofactor evidence="2 9">
        <name>Mg(2+)</name>
        <dbReference type="ChEBI" id="CHEBI:18420"/>
    </cofactor>
</comment>
<dbReference type="InterPro" id="IPR045031">
    <property type="entry name" value="DHP_synth-like"/>
</dbReference>
<evidence type="ECO:0000313" key="11">
    <source>
        <dbReference type="EMBL" id="MDC7675832.1"/>
    </source>
</evidence>
<dbReference type="InterPro" id="IPR000489">
    <property type="entry name" value="Pterin-binding_dom"/>
</dbReference>
<keyword evidence="8 9" id="KW-0289">Folate biosynthesis</keyword>
<keyword evidence="7 9" id="KW-0460">Magnesium</keyword>
<evidence type="ECO:0000259" key="10">
    <source>
        <dbReference type="PROSITE" id="PS50972"/>
    </source>
</evidence>
<dbReference type="PROSITE" id="PS50972">
    <property type="entry name" value="PTERIN_BINDING"/>
    <property type="match status" value="1"/>
</dbReference>
<proteinExistence type="inferred from homology"/>
<evidence type="ECO:0000256" key="9">
    <source>
        <dbReference type="RuleBase" id="RU361205"/>
    </source>
</evidence>
<evidence type="ECO:0000256" key="2">
    <source>
        <dbReference type="ARBA" id="ARBA00001946"/>
    </source>
</evidence>
<comment type="similarity">
    <text evidence="9">Belongs to the DHPS family.</text>
</comment>
<reference evidence="11 12" key="1">
    <citation type="submission" date="2023-01" db="EMBL/GenBank/DDBJ databases">
        <title>Novel species of the genus Asticcacaulis isolated from rivers.</title>
        <authorList>
            <person name="Lu H."/>
        </authorList>
    </citation>
    <scope>NUCLEOTIDE SEQUENCE [LARGE SCALE GENOMIC DNA]</scope>
    <source>
        <strain evidence="11 12">LKC15W</strain>
    </source>
</reference>
<dbReference type="RefSeq" id="WP_272744151.1">
    <property type="nucleotide sequence ID" value="NZ_JAQQKV010000001.1"/>
</dbReference>
<keyword evidence="6 9" id="KW-0479">Metal-binding</keyword>
<dbReference type="InterPro" id="IPR006390">
    <property type="entry name" value="DHP_synth_dom"/>
</dbReference>